<reference evidence="1 2" key="1">
    <citation type="submission" date="2007-08" db="EMBL/GenBank/DDBJ databases">
        <authorList>
            <person name="Fulton L."/>
            <person name="Clifton S."/>
            <person name="Fulton B."/>
            <person name="Xu J."/>
            <person name="Minx P."/>
            <person name="Pepin K.H."/>
            <person name="Johnson M."/>
            <person name="Thiruvilangam P."/>
            <person name="Bhonagiri V."/>
            <person name="Nash W.E."/>
            <person name="Mardis E.R."/>
            <person name="Wilson R.K."/>
        </authorList>
    </citation>
    <scope>NUCLEOTIDE SEQUENCE [LARGE SCALE GENOMIC DNA]</scope>
    <source>
        <strain evidence="2">ATCC BAA-613 / DSM 15670 / CCUG 46953 / JCM 12243 / WAL 16351</strain>
    </source>
</reference>
<sequence>MLTGDGKELFIEFKGSLNRLYHLDLKYEDKKESNHAFYVAAQHHICGMDSFMSIIQSLDVPEYYIGFREYKTSGVFEQVEKDLADLGVIFFCGTAERPDDAGTQGAWDPL</sequence>
<comment type="caution">
    <text evidence="1">The sequence shown here is derived from an EMBL/GenBank/DDBJ whole genome shotgun (WGS) entry which is preliminary data.</text>
</comment>
<protein>
    <submittedName>
        <fullName evidence="1">Uncharacterized protein</fullName>
    </submittedName>
</protein>
<name>A8RN08_ENTBW</name>
<dbReference type="HOGENOM" id="CLU_2166559_0_0_9"/>
<evidence type="ECO:0000313" key="1">
    <source>
        <dbReference type="EMBL" id="EDP17492.1"/>
    </source>
</evidence>
<dbReference type="AlphaFoldDB" id="A8RN08"/>
<accession>A8RN08</accession>
<dbReference type="EMBL" id="ABCC02000022">
    <property type="protein sequence ID" value="EDP17492.1"/>
    <property type="molecule type" value="Genomic_DNA"/>
</dbReference>
<dbReference type="PaxDb" id="411902-CLOBOL_02069"/>
<dbReference type="eggNOG" id="COG0583">
    <property type="taxonomic scope" value="Bacteria"/>
</dbReference>
<dbReference type="Proteomes" id="UP000005396">
    <property type="component" value="Unassembled WGS sequence"/>
</dbReference>
<reference evidence="1 2" key="2">
    <citation type="submission" date="2007-09" db="EMBL/GenBank/DDBJ databases">
        <title>Draft genome sequence of Clostridium bolteae (ATCC BAA-613).</title>
        <authorList>
            <person name="Sudarsanam P."/>
            <person name="Ley R."/>
            <person name="Guruge J."/>
            <person name="Turnbaugh P.J."/>
            <person name="Mahowald M."/>
            <person name="Liep D."/>
            <person name="Gordon J."/>
        </authorList>
    </citation>
    <scope>NUCLEOTIDE SEQUENCE [LARGE SCALE GENOMIC DNA]</scope>
    <source>
        <strain evidence="2">ATCC BAA-613 / DSM 15670 / CCUG 46953 / JCM 12243 / WAL 16351</strain>
    </source>
</reference>
<gene>
    <name evidence="1" type="ORF">CLOBOL_02069</name>
</gene>
<evidence type="ECO:0000313" key="2">
    <source>
        <dbReference type="Proteomes" id="UP000005396"/>
    </source>
</evidence>
<dbReference type="RefSeq" id="WP_002565991.1">
    <property type="nucleotide sequence ID" value="NZ_DS480679.1"/>
</dbReference>
<organism evidence="1 2">
    <name type="scientific">Enterocloster bolteae (strain ATCC BAA-613 / DSM 15670 / CCUG 46953 / JCM 12243 / WAL 16351)</name>
    <name type="common">Clostridium bolteae</name>
    <dbReference type="NCBI Taxonomy" id="411902"/>
    <lineage>
        <taxon>Bacteria</taxon>
        <taxon>Bacillati</taxon>
        <taxon>Bacillota</taxon>
        <taxon>Clostridia</taxon>
        <taxon>Lachnospirales</taxon>
        <taxon>Lachnospiraceae</taxon>
        <taxon>Enterocloster</taxon>
    </lineage>
</organism>
<proteinExistence type="predicted"/>